<sequence length="120" mass="13368">MLVNGFKNDGSDKYVYIKITRSLFVCIIGDMLIINRDTNDINATKRMLESKFGMKNLGVVDAILGQVIMAVTLSSRLEIPRARFKEKNKVVTDGSALSTNSIHSHDEDNAQEQGYNIKAC</sequence>
<dbReference type="AlphaFoldDB" id="Q6L3K7"/>
<accession>Q6L3K7</accession>
<protein>
    <submittedName>
        <fullName evidence="2">Putative polyprotein, related</fullName>
    </submittedName>
</protein>
<name>Q6L3K7_SOLDE</name>
<reference evidence="2" key="1">
    <citation type="submission" date="2004-06" db="EMBL/GenBank/DDBJ databases">
        <authorList>
            <person name="Buell R."/>
            <person name="Liu J."/>
            <person name="Childs K."/>
            <person name="Zaborsky J."/>
            <person name="Tallon L."/>
            <person name="Wirtz U."/>
            <person name="Wei F."/>
            <person name="Kuang H."/>
            <person name="Zhang P."/>
            <person name="Marano M."/>
            <person name="Baker B."/>
        </authorList>
    </citation>
    <scope>NUCLEOTIDE SEQUENCE</scope>
</reference>
<evidence type="ECO:0000313" key="2">
    <source>
        <dbReference type="EMBL" id="AAT39321.1"/>
    </source>
</evidence>
<proteinExistence type="predicted"/>
<organism evidence="2">
    <name type="scientific">Solanum demissum</name>
    <name type="common">Wild potato</name>
    <dbReference type="NCBI Taxonomy" id="50514"/>
    <lineage>
        <taxon>Eukaryota</taxon>
        <taxon>Viridiplantae</taxon>
        <taxon>Streptophyta</taxon>
        <taxon>Embryophyta</taxon>
        <taxon>Tracheophyta</taxon>
        <taxon>Spermatophyta</taxon>
        <taxon>Magnoliopsida</taxon>
        <taxon>eudicotyledons</taxon>
        <taxon>Gunneridae</taxon>
        <taxon>Pentapetalae</taxon>
        <taxon>asterids</taxon>
        <taxon>lamiids</taxon>
        <taxon>Solanales</taxon>
        <taxon>Solanaceae</taxon>
        <taxon>Solanoideae</taxon>
        <taxon>Solaneae</taxon>
        <taxon>Solanum</taxon>
    </lineage>
</organism>
<dbReference type="EMBL" id="AC149302">
    <property type="protein sequence ID" value="AAT39321.1"/>
    <property type="molecule type" value="Genomic_DNA"/>
</dbReference>
<evidence type="ECO:0000256" key="1">
    <source>
        <dbReference type="SAM" id="MobiDB-lite"/>
    </source>
</evidence>
<gene>
    <name evidence="2" type="ORF">SDM1_28t00002</name>
</gene>
<feature type="region of interest" description="Disordered" evidence="1">
    <location>
        <begin position="90"/>
        <end position="109"/>
    </location>
</feature>
<reference evidence="2" key="2">
    <citation type="submission" date="2006-08" db="EMBL/GenBank/DDBJ databases">
        <authorList>
            <person name="Childs K."/>
        </authorList>
    </citation>
    <scope>NUCLEOTIDE SEQUENCE</scope>
</reference>